<evidence type="ECO:0000313" key="2">
    <source>
        <dbReference type="EMBL" id="VAW27402.1"/>
    </source>
</evidence>
<proteinExistence type="predicted"/>
<organism evidence="2">
    <name type="scientific">hydrothermal vent metagenome</name>
    <dbReference type="NCBI Taxonomy" id="652676"/>
    <lineage>
        <taxon>unclassified sequences</taxon>
        <taxon>metagenomes</taxon>
        <taxon>ecological metagenomes</taxon>
    </lineage>
</organism>
<dbReference type="AlphaFoldDB" id="A0A3B0ULW1"/>
<sequence length="115" mass="13244">YLFWIPFVLLILALLLPFIIKKKSKAKLDLENPLRRKLARIAYVGAGGLLLIFIAAGFFWGSAKSPWMGCNSCHNTAMGARMGIPPVTYKDTVRNPLLLDKRWMIRHWYEPQVVW</sequence>
<dbReference type="EMBL" id="UOET01000105">
    <property type="protein sequence ID" value="VAW27402.1"/>
    <property type="molecule type" value="Genomic_DNA"/>
</dbReference>
<keyword evidence="1" id="KW-1133">Transmembrane helix</keyword>
<feature type="transmembrane region" description="Helical" evidence="1">
    <location>
        <begin position="5"/>
        <end position="20"/>
    </location>
</feature>
<keyword evidence="1" id="KW-0472">Membrane</keyword>
<accession>A0A3B0ULW1</accession>
<feature type="non-terminal residue" evidence="2">
    <location>
        <position position="1"/>
    </location>
</feature>
<protein>
    <recommendedName>
        <fullName evidence="3">Cytochrome C</fullName>
    </recommendedName>
</protein>
<keyword evidence="1" id="KW-0812">Transmembrane</keyword>
<evidence type="ECO:0000256" key="1">
    <source>
        <dbReference type="SAM" id="Phobius"/>
    </source>
</evidence>
<name>A0A3B0ULW1_9ZZZZ</name>
<evidence type="ECO:0008006" key="3">
    <source>
        <dbReference type="Google" id="ProtNLM"/>
    </source>
</evidence>
<feature type="transmembrane region" description="Helical" evidence="1">
    <location>
        <begin position="41"/>
        <end position="61"/>
    </location>
</feature>
<reference evidence="2" key="1">
    <citation type="submission" date="2018-06" db="EMBL/GenBank/DDBJ databases">
        <authorList>
            <person name="Zhirakovskaya E."/>
        </authorList>
    </citation>
    <scope>NUCLEOTIDE SEQUENCE</scope>
</reference>
<gene>
    <name evidence="2" type="ORF">MNBD_BACTEROID07-303</name>
</gene>